<sequence length="133" mass="14830">MPNWRTAAYPRDLLMECGVLPRQDRRILLFQRWLAERLAATTNPEHEQLLRHFAHWHQLRKLRANADVGPLSVSTGSRPPRLVPSSPGSPAEAALWRRQPKLISTPGTPRTTPPAARHNPSCAGAWTHAACPG</sequence>
<reference evidence="3" key="1">
    <citation type="submission" date="2014-09" db="EMBL/GenBank/DDBJ databases">
        <title>Whole genome shotgun sequence of Streptomyces sp. NBRC 110027.</title>
        <authorList>
            <person name="Komaki H."/>
            <person name="Ichikawa N."/>
            <person name="Katano-Makiyama Y."/>
            <person name="Hosoyama A."/>
            <person name="Hashimoto M."/>
            <person name="Uohara A."/>
            <person name="Kitahashi Y."/>
            <person name="Ohji S."/>
            <person name="Kimura A."/>
            <person name="Yamazoe A."/>
            <person name="Igarashi Y."/>
            <person name="Fujita N."/>
        </authorList>
    </citation>
    <scope>NUCLEOTIDE SEQUENCE [LARGE SCALE GENOMIC DNA]</scope>
    <source>
        <strain evidence="3">NBRC 110027</strain>
    </source>
</reference>
<dbReference type="EMBL" id="BBNO01000003">
    <property type="protein sequence ID" value="GAO08300.1"/>
    <property type="molecule type" value="Genomic_DNA"/>
</dbReference>
<protein>
    <submittedName>
        <fullName evidence="2">Uncharacterized protein</fullName>
    </submittedName>
</protein>
<dbReference type="Proteomes" id="UP000048965">
    <property type="component" value="Unassembled WGS sequence"/>
</dbReference>
<evidence type="ECO:0000256" key="1">
    <source>
        <dbReference type="SAM" id="MobiDB-lite"/>
    </source>
</evidence>
<organism evidence="2 3">
    <name type="scientific">Streptomyces lydicamycinicus</name>
    <dbReference type="NCBI Taxonomy" id="1546107"/>
    <lineage>
        <taxon>Bacteria</taxon>
        <taxon>Bacillati</taxon>
        <taxon>Actinomycetota</taxon>
        <taxon>Actinomycetes</taxon>
        <taxon>Kitasatosporales</taxon>
        <taxon>Streptomycetaceae</taxon>
        <taxon>Streptomyces</taxon>
    </lineage>
</organism>
<evidence type="ECO:0000313" key="2">
    <source>
        <dbReference type="EMBL" id="GAO08300.1"/>
    </source>
</evidence>
<proteinExistence type="predicted"/>
<gene>
    <name evidence="2" type="ORF">TPA0598_03_07610</name>
</gene>
<feature type="compositionally biased region" description="Low complexity" evidence="1">
    <location>
        <begin position="105"/>
        <end position="117"/>
    </location>
</feature>
<accession>A0A0P4R760</accession>
<comment type="caution">
    <text evidence="2">The sequence shown here is derived from an EMBL/GenBank/DDBJ whole genome shotgun (WGS) entry which is preliminary data.</text>
</comment>
<keyword evidence="3" id="KW-1185">Reference proteome</keyword>
<dbReference type="AlphaFoldDB" id="A0A0P4R760"/>
<name>A0A0P4R760_9ACTN</name>
<feature type="region of interest" description="Disordered" evidence="1">
    <location>
        <begin position="67"/>
        <end position="122"/>
    </location>
</feature>
<reference evidence="2 3" key="2">
    <citation type="journal article" date="2015" name="Stand. Genomic Sci.">
        <title>Draft genome sequence of marine-derived Streptomyces sp. TP-A0598, a producer of anti-MRSA antibiotic lydicamycins.</title>
        <authorList>
            <person name="Komaki H."/>
            <person name="Ichikawa N."/>
            <person name="Hosoyama A."/>
            <person name="Fujita N."/>
            <person name="Igarashi Y."/>
        </authorList>
    </citation>
    <scope>NUCLEOTIDE SEQUENCE [LARGE SCALE GENOMIC DNA]</scope>
    <source>
        <strain evidence="2 3">NBRC 110027</strain>
    </source>
</reference>
<evidence type="ECO:0000313" key="3">
    <source>
        <dbReference type="Proteomes" id="UP000048965"/>
    </source>
</evidence>